<proteinExistence type="predicted"/>
<protein>
    <submittedName>
        <fullName evidence="1">Uncharacterized protein</fullName>
    </submittedName>
</protein>
<organism evidence="1">
    <name type="scientific">Anguilla anguilla</name>
    <name type="common">European freshwater eel</name>
    <name type="synonym">Muraena anguilla</name>
    <dbReference type="NCBI Taxonomy" id="7936"/>
    <lineage>
        <taxon>Eukaryota</taxon>
        <taxon>Metazoa</taxon>
        <taxon>Chordata</taxon>
        <taxon>Craniata</taxon>
        <taxon>Vertebrata</taxon>
        <taxon>Euteleostomi</taxon>
        <taxon>Actinopterygii</taxon>
        <taxon>Neopterygii</taxon>
        <taxon>Teleostei</taxon>
        <taxon>Anguilliformes</taxon>
        <taxon>Anguillidae</taxon>
        <taxon>Anguilla</taxon>
    </lineage>
</organism>
<reference evidence="1" key="1">
    <citation type="submission" date="2014-11" db="EMBL/GenBank/DDBJ databases">
        <authorList>
            <person name="Amaro Gonzalez C."/>
        </authorList>
    </citation>
    <scope>NUCLEOTIDE SEQUENCE</scope>
</reference>
<reference evidence="1" key="2">
    <citation type="journal article" date="2015" name="Fish Shellfish Immunol.">
        <title>Early steps in the European eel (Anguilla anguilla)-Vibrio vulnificus interaction in the gills: Role of the RtxA13 toxin.</title>
        <authorList>
            <person name="Callol A."/>
            <person name="Pajuelo D."/>
            <person name="Ebbesson L."/>
            <person name="Teles M."/>
            <person name="MacKenzie S."/>
            <person name="Amaro C."/>
        </authorList>
    </citation>
    <scope>NUCLEOTIDE SEQUENCE</scope>
</reference>
<dbReference type="EMBL" id="GBXM01099422">
    <property type="protein sequence ID" value="JAH09155.1"/>
    <property type="molecule type" value="Transcribed_RNA"/>
</dbReference>
<accession>A0A0E9PYJ2</accession>
<sequence>MNYLKILSKHKASWCNMRNCTKLLKYLKSIEYAGTYQLCKLSILSNYRTKYFDENV</sequence>
<dbReference type="AlphaFoldDB" id="A0A0E9PYJ2"/>
<evidence type="ECO:0000313" key="1">
    <source>
        <dbReference type="EMBL" id="JAH09155.1"/>
    </source>
</evidence>
<name>A0A0E9PYJ2_ANGAN</name>